<proteinExistence type="predicted"/>
<keyword evidence="2" id="KW-1185">Reference proteome</keyword>
<accession>A0A494XAF5</accession>
<dbReference type="Proteomes" id="UP000270342">
    <property type="component" value="Unassembled WGS sequence"/>
</dbReference>
<dbReference type="EMBL" id="RBZU01000013">
    <property type="protein sequence ID" value="RKP47072.1"/>
    <property type="molecule type" value="Genomic_DNA"/>
</dbReference>
<evidence type="ECO:0000313" key="2">
    <source>
        <dbReference type="Proteomes" id="UP000270342"/>
    </source>
</evidence>
<gene>
    <name evidence="1" type="ORF">D7S86_23245</name>
</gene>
<reference evidence="1 2" key="1">
    <citation type="submission" date="2018-10" db="EMBL/GenBank/DDBJ databases">
        <title>Robbsia sp. DHC34, isolated from soil.</title>
        <authorList>
            <person name="Gao Z.-H."/>
            <person name="Qiu L.-H."/>
        </authorList>
    </citation>
    <scope>NUCLEOTIDE SEQUENCE [LARGE SCALE GENOMIC DNA]</scope>
    <source>
        <strain evidence="1 2">DHC34</strain>
    </source>
</reference>
<sequence length="129" mass="14216">MDTLDQMYSAHSAGVIVIDEGQARLLGAQQVADGLEAGDDTVRTVQALGVVLKASIEQWVKMREASMRLRSVEGGGSTVQVVVDERDVGNYLRVTISRCTNPIQRHYYPPRTDNEKINPTQCFCGSDME</sequence>
<dbReference type="AlphaFoldDB" id="A0A494XAF5"/>
<organism evidence="1 2">
    <name type="scientific">Pararobbsia silviterrae</name>
    <dbReference type="NCBI Taxonomy" id="1792498"/>
    <lineage>
        <taxon>Bacteria</taxon>
        <taxon>Pseudomonadati</taxon>
        <taxon>Pseudomonadota</taxon>
        <taxon>Betaproteobacteria</taxon>
        <taxon>Burkholderiales</taxon>
        <taxon>Burkholderiaceae</taxon>
        <taxon>Pararobbsia</taxon>
    </lineage>
</organism>
<comment type="caution">
    <text evidence="1">The sequence shown here is derived from an EMBL/GenBank/DDBJ whole genome shotgun (WGS) entry which is preliminary data.</text>
</comment>
<evidence type="ECO:0000313" key="1">
    <source>
        <dbReference type="EMBL" id="RKP47072.1"/>
    </source>
</evidence>
<name>A0A494XAF5_9BURK</name>
<protein>
    <submittedName>
        <fullName evidence="1">Uncharacterized protein</fullName>
    </submittedName>
</protein>